<protein>
    <submittedName>
        <fullName evidence="3">DUF4097 family beta strand repeat-containing protein</fullName>
    </submittedName>
</protein>
<dbReference type="Pfam" id="PF13349">
    <property type="entry name" value="DUF4097"/>
    <property type="match status" value="1"/>
</dbReference>
<dbReference type="Proteomes" id="UP001500212">
    <property type="component" value="Unassembled WGS sequence"/>
</dbReference>
<evidence type="ECO:0000313" key="3">
    <source>
        <dbReference type="EMBL" id="GAA4609312.1"/>
    </source>
</evidence>
<dbReference type="InterPro" id="IPR025164">
    <property type="entry name" value="Toastrack_DUF4097"/>
</dbReference>
<dbReference type="PROSITE" id="PS51257">
    <property type="entry name" value="PROKAR_LIPOPROTEIN"/>
    <property type="match status" value="1"/>
</dbReference>
<keyword evidence="4" id="KW-1185">Reference proteome</keyword>
<evidence type="ECO:0000259" key="2">
    <source>
        <dbReference type="Pfam" id="PF13349"/>
    </source>
</evidence>
<name>A0ABP8TP05_9ACTN</name>
<feature type="region of interest" description="Disordered" evidence="1">
    <location>
        <begin position="218"/>
        <end position="262"/>
    </location>
</feature>
<evidence type="ECO:0000256" key="1">
    <source>
        <dbReference type="SAM" id="MobiDB-lite"/>
    </source>
</evidence>
<accession>A0ABP8TP05</accession>
<gene>
    <name evidence="3" type="ORF">GCM10023195_37420</name>
</gene>
<comment type="caution">
    <text evidence="3">The sequence shown here is derived from an EMBL/GenBank/DDBJ whole genome shotgun (WGS) entry which is preliminary data.</text>
</comment>
<feature type="compositionally biased region" description="Polar residues" evidence="1">
    <location>
        <begin position="251"/>
        <end position="262"/>
    </location>
</feature>
<evidence type="ECO:0000313" key="4">
    <source>
        <dbReference type="Proteomes" id="UP001500212"/>
    </source>
</evidence>
<dbReference type="EMBL" id="BAABHJ010000008">
    <property type="protein sequence ID" value="GAA4609312.1"/>
    <property type="molecule type" value="Genomic_DNA"/>
</dbReference>
<proteinExistence type="predicted"/>
<feature type="domain" description="DUF4097" evidence="2">
    <location>
        <begin position="110"/>
        <end position="231"/>
    </location>
</feature>
<reference evidence="4" key="1">
    <citation type="journal article" date="2019" name="Int. J. Syst. Evol. Microbiol.">
        <title>The Global Catalogue of Microorganisms (GCM) 10K type strain sequencing project: providing services to taxonomists for standard genome sequencing and annotation.</title>
        <authorList>
            <consortium name="The Broad Institute Genomics Platform"/>
            <consortium name="The Broad Institute Genome Sequencing Center for Infectious Disease"/>
            <person name="Wu L."/>
            <person name="Ma J."/>
        </authorList>
    </citation>
    <scope>NUCLEOTIDE SEQUENCE [LARGE SCALE GENOMIC DNA]</scope>
    <source>
        <strain evidence="4">JCM 17938</strain>
    </source>
</reference>
<sequence>MRRGGLALPLLAVLALSGCGFGVRFGDYKHKFTSDVTVSGPVKVVNINSGTGRVTVTPGGTQVRIHRIVRYQDGRPHFGQRLDAGTLTFTKDCSRCTIDYELAVPASVAVRAHSDSGGIDVRGGATADASSDSGSVTVRSVKGAVRAHSNSGAVVVKDVGGPLDLMTDSASIRAVRLGSPTVRAKSDSGSIRLEFATAPTDVRATTDSASLRVAVPGGPYNVDAETGSGGRDVSGVPHNPNAPRRLYLRTDSGQLTAEQTTP</sequence>
<dbReference type="RefSeq" id="WP_345355339.1">
    <property type="nucleotide sequence ID" value="NZ_BAABHJ010000008.1"/>
</dbReference>
<organism evidence="3 4">
    <name type="scientific">Actinoallomurus liliacearum</name>
    <dbReference type="NCBI Taxonomy" id="1080073"/>
    <lineage>
        <taxon>Bacteria</taxon>
        <taxon>Bacillati</taxon>
        <taxon>Actinomycetota</taxon>
        <taxon>Actinomycetes</taxon>
        <taxon>Streptosporangiales</taxon>
        <taxon>Thermomonosporaceae</taxon>
        <taxon>Actinoallomurus</taxon>
    </lineage>
</organism>